<keyword evidence="6 8" id="KW-0139">CF(1)</keyword>
<evidence type="ECO:0000313" key="9">
    <source>
        <dbReference type="EMBL" id="GAF25608.1"/>
    </source>
</evidence>
<evidence type="ECO:0000256" key="4">
    <source>
        <dbReference type="ARBA" id="ARBA00023065"/>
    </source>
</evidence>
<comment type="function">
    <text evidence="8">F(1)F(0) ATP synthase produces ATP from ADP in the presence of a proton or sodium gradient. F-type ATPases consist of two structural domains, F(1) containing the extramembraneous catalytic core and F(0) containing the membrane proton channel, linked together by a central stalk and a peripheral stalk. During catalysis, ATP synthesis in the catalytic domain of F(1) is coupled via a rotary mechanism of the central stalk subunits to proton translocation.</text>
</comment>
<comment type="subcellular location">
    <subcellularLocation>
        <location evidence="8">Cell membrane</location>
        <topology evidence="8">Peripheral membrane protein</topology>
    </subcellularLocation>
    <subcellularLocation>
        <location evidence="1">Membrane</location>
    </subcellularLocation>
</comment>
<keyword evidence="8" id="KW-1003">Cell membrane</keyword>
<keyword evidence="3 8" id="KW-0375">Hydrogen ion transport</keyword>
<organism evidence="9">
    <name type="scientific">Moorella thermoacetica Y72</name>
    <dbReference type="NCBI Taxonomy" id="1325331"/>
    <lineage>
        <taxon>Bacteria</taxon>
        <taxon>Bacillati</taxon>
        <taxon>Bacillota</taxon>
        <taxon>Clostridia</taxon>
        <taxon>Neomoorellales</taxon>
        <taxon>Neomoorellaceae</taxon>
        <taxon>Neomoorella</taxon>
    </lineage>
</organism>
<proteinExistence type="inferred from homology"/>
<dbReference type="Proteomes" id="UP000063718">
    <property type="component" value="Unassembled WGS sequence"/>
</dbReference>
<dbReference type="GO" id="GO:0005886">
    <property type="term" value="C:plasma membrane"/>
    <property type="evidence" value="ECO:0007669"/>
    <property type="project" value="UniProtKB-SubCell"/>
</dbReference>
<evidence type="ECO:0000256" key="8">
    <source>
        <dbReference type="HAMAP-Rule" id="MF_01416"/>
    </source>
</evidence>
<keyword evidence="4 8" id="KW-0406">Ion transport</keyword>
<evidence type="ECO:0000256" key="5">
    <source>
        <dbReference type="ARBA" id="ARBA00023136"/>
    </source>
</evidence>
<dbReference type="AlphaFoldDB" id="A0A0S6UCE8"/>
<keyword evidence="5 8" id="KW-0472">Membrane</keyword>
<dbReference type="NCBIfam" id="TIGR01145">
    <property type="entry name" value="ATP_synt_delta"/>
    <property type="match status" value="1"/>
</dbReference>
<dbReference type="InterPro" id="IPR020781">
    <property type="entry name" value="ATPase_OSCP/d_CS"/>
</dbReference>
<evidence type="ECO:0000256" key="7">
    <source>
        <dbReference type="ARBA" id="ARBA00023310"/>
    </source>
</evidence>
<dbReference type="Pfam" id="PF00213">
    <property type="entry name" value="OSCP"/>
    <property type="match status" value="1"/>
</dbReference>
<gene>
    <name evidence="8" type="primary">atpH</name>
    <name evidence="9" type="ORF">MTY_0944</name>
</gene>
<dbReference type="PROSITE" id="PS00389">
    <property type="entry name" value="ATPASE_DELTA"/>
    <property type="match status" value="1"/>
</dbReference>
<dbReference type="PRINTS" id="PR00125">
    <property type="entry name" value="ATPASEDELTA"/>
</dbReference>
<dbReference type="NCBIfam" id="NF004402">
    <property type="entry name" value="PRK05758.2-2"/>
    <property type="match status" value="1"/>
</dbReference>
<dbReference type="Gene3D" id="1.10.520.20">
    <property type="entry name" value="N-terminal domain of the delta subunit of the F1F0-ATP synthase"/>
    <property type="match status" value="1"/>
</dbReference>
<evidence type="ECO:0000256" key="1">
    <source>
        <dbReference type="ARBA" id="ARBA00004370"/>
    </source>
</evidence>
<reference evidence="9" key="1">
    <citation type="journal article" date="2014" name="Gene">
        <title>Genome-guided analysis of transformation efficiency and carbon dioxide assimilation by Moorella thermoacetica Y72.</title>
        <authorList>
            <person name="Tsukahara K."/>
            <person name="Kita A."/>
            <person name="Nakashimada Y."/>
            <person name="Hoshino T."/>
            <person name="Murakami K."/>
        </authorList>
    </citation>
    <scope>NUCLEOTIDE SEQUENCE [LARGE SCALE GENOMIC DNA]</scope>
    <source>
        <strain evidence="9">Y72</strain>
    </source>
</reference>
<dbReference type="GO" id="GO:0046933">
    <property type="term" value="F:proton-transporting ATP synthase activity, rotational mechanism"/>
    <property type="evidence" value="ECO:0007669"/>
    <property type="project" value="UniProtKB-UniRule"/>
</dbReference>
<comment type="similarity">
    <text evidence="8">Belongs to the ATPase delta chain family.</text>
</comment>
<dbReference type="GO" id="GO:0045259">
    <property type="term" value="C:proton-transporting ATP synthase complex"/>
    <property type="evidence" value="ECO:0007669"/>
    <property type="project" value="UniProtKB-KW"/>
</dbReference>
<evidence type="ECO:0000256" key="2">
    <source>
        <dbReference type="ARBA" id="ARBA00022448"/>
    </source>
</evidence>
<name>A0A0S6UCE8_NEOTH</name>
<dbReference type="PANTHER" id="PTHR11910">
    <property type="entry name" value="ATP SYNTHASE DELTA CHAIN"/>
    <property type="match status" value="1"/>
</dbReference>
<protein>
    <recommendedName>
        <fullName evidence="8">ATP synthase subunit delta</fullName>
    </recommendedName>
    <alternativeName>
        <fullName evidence="8">ATP synthase F(1) sector subunit delta</fullName>
    </alternativeName>
    <alternativeName>
        <fullName evidence="8">F-type ATPase subunit delta</fullName>
        <shortName evidence="8">F-ATPase subunit delta</shortName>
    </alternativeName>
</protein>
<keyword evidence="7 8" id="KW-0066">ATP synthesis</keyword>
<dbReference type="InterPro" id="IPR026015">
    <property type="entry name" value="ATP_synth_OSCP/delta_N_sf"/>
</dbReference>
<sequence length="178" mass="20154">MSEQNVARRYARALFNIAREQGTAGEFASGLEEVSRTLAENSDFRRVLYHQLIPVREKQKLIDTIFPDINPLLKNFLHLVLAKGRERALPEMAAQFRRLVDQAENILPVEVTSAINLREDILAGLKERLAGITRRNIRLSSRVNPELIGGVVIRLGDRVLDASVKKKLELLGEHLKRA</sequence>
<evidence type="ECO:0000256" key="3">
    <source>
        <dbReference type="ARBA" id="ARBA00022781"/>
    </source>
</evidence>
<dbReference type="EMBL" id="DF238840">
    <property type="protein sequence ID" value="GAF25608.1"/>
    <property type="molecule type" value="Genomic_DNA"/>
</dbReference>
<dbReference type="InterPro" id="IPR000711">
    <property type="entry name" value="ATPase_OSCP/dsu"/>
</dbReference>
<comment type="function">
    <text evidence="8">This protein is part of the stalk that links CF(0) to CF(1). It either transmits conformational changes from CF(0) to CF(1) or is implicated in proton conduction.</text>
</comment>
<dbReference type="HAMAP" id="MF_01416">
    <property type="entry name" value="ATP_synth_delta_bact"/>
    <property type="match status" value="1"/>
</dbReference>
<dbReference type="RefSeq" id="WP_025773535.1">
    <property type="nucleotide sequence ID" value="NZ_DF238840.1"/>
</dbReference>
<accession>A0A0S6UCE8</accession>
<dbReference type="SUPFAM" id="SSF47928">
    <property type="entry name" value="N-terminal domain of the delta subunit of the F1F0-ATP synthase"/>
    <property type="match status" value="1"/>
</dbReference>
<evidence type="ECO:0000256" key="6">
    <source>
        <dbReference type="ARBA" id="ARBA00023196"/>
    </source>
</evidence>
<keyword evidence="2 8" id="KW-0813">Transport</keyword>